<comment type="caution">
    <text evidence="2">The sequence shown here is derived from an EMBL/GenBank/DDBJ whole genome shotgun (WGS) entry which is preliminary data.</text>
</comment>
<gene>
    <name evidence="2" type="ORF">LCGC14_2295910</name>
</gene>
<dbReference type="InterPro" id="IPR029058">
    <property type="entry name" value="AB_hydrolase_fold"/>
</dbReference>
<dbReference type="EMBL" id="LAZR01032266">
    <property type="protein sequence ID" value="KKL51397.1"/>
    <property type="molecule type" value="Genomic_DNA"/>
</dbReference>
<reference evidence="2" key="1">
    <citation type="journal article" date="2015" name="Nature">
        <title>Complex archaea that bridge the gap between prokaryotes and eukaryotes.</title>
        <authorList>
            <person name="Spang A."/>
            <person name="Saw J.H."/>
            <person name="Jorgensen S.L."/>
            <person name="Zaremba-Niedzwiedzka K."/>
            <person name="Martijn J."/>
            <person name="Lind A.E."/>
            <person name="van Eijk R."/>
            <person name="Schleper C."/>
            <person name="Guy L."/>
            <person name="Ettema T.J."/>
        </authorList>
    </citation>
    <scope>NUCLEOTIDE SEQUENCE</scope>
</reference>
<dbReference type="InterPro" id="IPR050261">
    <property type="entry name" value="FrsA_esterase"/>
</dbReference>
<feature type="non-terminal residue" evidence="2">
    <location>
        <position position="260"/>
    </location>
</feature>
<organism evidence="2">
    <name type="scientific">marine sediment metagenome</name>
    <dbReference type="NCBI Taxonomy" id="412755"/>
    <lineage>
        <taxon>unclassified sequences</taxon>
        <taxon>metagenomes</taxon>
        <taxon>ecological metagenomes</taxon>
    </lineage>
</organism>
<proteinExistence type="predicted"/>
<protein>
    <recommendedName>
        <fullName evidence="1">Acetyl xylan esterase domain-containing protein</fullName>
    </recommendedName>
</protein>
<dbReference type="SUPFAM" id="SSF53474">
    <property type="entry name" value="alpha/beta-Hydrolases"/>
    <property type="match status" value="1"/>
</dbReference>
<evidence type="ECO:0000259" key="1">
    <source>
        <dbReference type="Pfam" id="PF05448"/>
    </source>
</evidence>
<feature type="domain" description="Acetyl xylan esterase" evidence="1">
    <location>
        <begin position="125"/>
        <end position="189"/>
    </location>
</feature>
<dbReference type="PANTHER" id="PTHR22946:SF8">
    <property type="entry name" value="ACETYL XYLAN ESTERASE DOMAIN-CONTAINING PROTEIN"/>
    <property type="match status" value="1"/>
</dbReference>
<dbReference type="PANTHER" id="PTHR22946">
    <property type="entry name" value="DIENELACTONE HYDROLASE DOMAIN-CONTAINING PROTEIN-RELATED"/>
    <property type="match status" value="1"/>
</dbReference>
<accession>A0A0F9FK08</accession>
<dbReference type="Gene3D" id="3.40.50.1820">
    <property type="entry name" value="alpha/beta hydrolase"/>
    <property type="match status" value="1"/>
</dbReference>
<name>A0A0F9FK08_9ZZZZ</name>
<evidence type="ECO:0000313" key="2">
    <source>
        <dbReference type="EMBL" id="KKL51397.1"/>
    </source>
</evidence>
<dbReference type="AlphaFoldDB" id="A0A0F9FK08"/>
<dbReference type="InterPro" id="IPR008391">
    <property type="entry name" value="AXE1_dom"/>
</dbReference>
<sequence length="260" mass="28459">MCGPDGEAVIRRRPRVVWGPVLRPDAAYVIRKLRYEIFPDYWIPALLYEPTRLRGRVGVVLNPNGHHTGGKAAIYKQARCINLAKRGLIALNFEFIGMGELGGDHPHNNLAVLDMTGMSCAGAFYLGMRKGLDVLLSHPRADRKRVAMTGLSGGGWQTIVLSALDSRITLSVPVAGYTSLMVRAARLCDIGDIEQLPPDLATVLDYQDMTAMLAPRPTLQTYNAKDDCCFESGYALKPLTDAAAGAFASFDKRDSLRTHV</sequence>
<dbReference type="Pfam" id="PF05448">
    <property type="entry name" value="AXE1"/>
    <property type="match status" value="1"/>
</dbReference>